<dbReference type="RefSeq" id="WP_089837516.1">
    <property type="nucleotide sequence ID" value="NZ_FNBN01000010.1"/>
</dbReference>
<dbReference type="InterPro" id="IPR012910">
    <property type="entry name" value="Plug_dom"/>
</dbReference>
<dbReference type="Proteomes" id="UP000199045">
    <property type="component" value="Unassembled WGS sequence"/>
</dbReference>
<dbReference type="AlphaFoldDB" id="A0A1G8B5D7"/>
<dbReference type="EMBL" id="FNBN01000010">
    <property type="protein sequence ID" value="SDH28449.1"/>
    <property type="molecule type" value="Genomic_DNA"/>
</dbReference>
<dbReference type="SUPFAM" id="SSF56935">
    <property type="entry name" value="Porins"/>
    <property type="match status" value="1"/>
</dbReference>
<keyword evidence="8" id="KW-1133">Transmembrane helix</keyword>
<keyword evidence="5 7" id="KW-0472">Membrane</keyword>
<dbReference type="SUPFAM" id="SSF49464">
    <property type="entry name" value="Carboxypeptidase regulatory domain-like"/>
    <property type="match status" value="1"/>
</dbReference>
<keyword evidence="3 7" id="KW-1134">Transmembrane beta strand</keyword>
<dbReference type="InterPro" id="IPR008969">
    <property type="entry name" value="CarboxyPept-like_regulatory"/>
</dbReference>
<dbReference type="Gene3D" id="2.170.130.10">
    <property type="entry name" value="TonB-dependent receptor, plug domain"/>
    <property type="match status" value="1"/>
</dbReference>
<evidence type="ECO:0000256" key="2">
    <source>
        <dbReference type="ARBA" id="ARBA00022448"/>
    </source>
</evidence>
<accession>A0A1G8B5D7</accession>
<evidence type="ECO:0000256" key="5">
    <source>
        <dbReference type="ARBA" id="ARBA00023136"/>
    </source>
</evidence>
<organism evidence="10 11">
    <name type="scientific">Chitinophaga filiformis</name>
    <name type="common">Myxococcus filiformis</name>
    <name type="synonym">Flexibacter filiformis</name>
    <dbReference type="NCBI Taxonomy" id="104663"/>
    <lineage>
        <taxon>Bacteria</taxon>
        <taxon>Pseudomonadati</taxon>
        <taxon>Bacteroidota</taxon>
        <taxon>Chitinophagia</taxon>
        <taxon>Chitinophagales</taxon>
        <taxon>Chitinophagaceae</taxon>
        <taxon>Chitinophaga</taxon>
    </lineage>
</organism>
<dbReference type="InterPro" id="IPR011662">
    <property type="entry name" value="Secretin/TonB_short_N"/>
</dbReference>
<proteinExistence type="inferred from homology"/>
<dbReference type="Pfam" id="PF13715">
    <property type="entry name" value="CarbopepD_reg_2"/>
    <property type="match status" value="1"/>
</dbReference>
<sequence length="1175" mass="132193">MFHHRWDYKRYGLWVVVLLISPYTILSVHAQDKSIQRKISLQYENISLTDLFNIITQETGYTFFYNNQTVNDRIKVSVHESNVPLTQVLERLLGSRGYGWEVRMNRIGVFSKEKAAEVPAKKEELFIRGVVTMPDGTPLEGATINIPGAVNGGTRTNEKGAFFLNNTAADSLIRISFTGFKTQEIRVKPAAVLRIVLEPAITDLAVVAVRSNGYQKIPAERATGSFVQINNQLLNRRVGPYILERLESVASGVLFPNKNIPPYSNEAYISIRGRSTILANAQPLIVVDNFPFTGDINLLNPNDVENVTILKDAAAASIWGAFSGNGVIVITTKKSKLHQPLKVEVNTNLTIGAKPDLFYNPAFLGSNEFIDVEKYLFDKGFYDADLSNNYSYPVISPVVELLDKKRSGLVSAAEADAAIDQLRKNDIRNDYKKYFYRNSVSQQYAVNISSGGDNSAYLLSVGYDRILNNKVTDASSRFTINNYSTFRLWDRVELYSGVSFVLNKSNADVGSISIAPGGGKSVYYPYAQLADANGNALPLPKDYRYSFISQLKGDGLLDWTYKPLDELKTIDNVERRYHIRINPGVKIDIIKGLNAEIRYQFEKQIGKAENYNSIETYYTRNLINLFTQVDANGVAHPVPVGGIFDESNRELNSNNYRAQLNFNRTFNRRHHIAAIAGVEQRETVTKETNNRYYGYNKENVSYNNQIDFSKYYDAYQYLGSAGYVPNDGLVTRYNNEFISYFGNAAYTLNERYIVSASIRLDQSNLWGINTNQKGVPLWSAGLGWDVSKEPFYKSDWLPYLKLRATYGYNGNLDPGLYGKLAIIYGSLNIAGLPNASIANRPNPRLRWEKVGTLNIGTDFETRNKIVAGSIEYYQKKGVDLIGEQTIAMQTGATVFKGNFADMSGGGVDVNLTSYNINRKISWTTDFLFSYNWDKITRYNYFKGISGVVSGGDGTTPVLFPFVGKPVYGVYSYKWAGLDGENGDPQGYLAGKVSKDYDAIISSEDENSIIYNGPARPTIFGALRNSFSYKQITLSVNLAFKLRYYFKRSSVMYNDLFNVWQGGHKDYVSRWQRPGDELYTNVPSLSYPGNPNRDYFYQYSSALVEKGDHIRLQDLRIAYSLSPPLLNRIGVKDVQLYFYANNVGIIWKANKAGLDPDYVMGYPAPRTFSFGCSAKF</sequence>
<evidence type="ECO:0000256" key="6">
    <source>
        <dbReference type="ARBA" id="ARBA00023237"/>
    </source>
</evidence>
<keyword evidence="2 7" id="KW-0813">Transport</keyword>
<dbReference type="OrthoDB" id="9768177at2"/>
<dbReference type="STRING" id="104663.SAMN04488121_110139"/>
<dbReference type="InterPro" id="IPR037066">
    <property type="entry name" value="Plug_dom_sf"/>
</dbReference>
<evidence type="ECO:0000256" key="1">
    <source>
        <dbReference type="ARBA" id="ARBA00004571"/>
    </source>
</evidence>
<dbReference type="PROSITE" id="PS52016">
    <property type="entry name" value="TONB_DEPENDENT_REC_3"/>
    <property type="match status" value="1"/>
</dbReference>
<dbReference type="SMART" id="SM00965">
    <property type="entry name" value="STN"/>
    <property type="match status" value="1"/>
</dbReference>
<dbReference type="InterPro" id="IPR023997">
    <property type="entry name" value="TonB-dep_OMP_SusC/RagA_CS"/>
</dbReference>
<dbReference type="InterPro" id="IPR036942">
    <property type="entry name" value="Beta-barrel_TonB_sf"/>
</dbReference>
<dbReference type="Gene3D" id="2.40.170.20">
    <property type="entry name" value="TonB-dependent receptor, beta-barrel domain"/>
    <property type="match status" value="1"/>
</dbReference>
<dbReference type="Pfam" id="PF07715">
    <property type="entry name" value="Plug"/>
    <property type="match status" value="1"/>
</dbReference>
<gene>
    <name evidence="10" type="ORF">SAMN04488121_110139</name>
</gene>
<evidence type="ECO:0000313" key="10">
    <source>
        <dbReference type="EMBL" id="SDH28449.1"/>
    </source>
</evidence>
<dbReference type="InterPro" id="IPR039426">
    <property type="entry name" value="TonB-dep_rcpt-like"/>
</dbReference>
<protein>
    <submittedName>
        <fullName evidence="10">TonB-linked outer membrane protein, SusC/RagA family</fullName>
    </submittedName>
</protein>
<feature type="domain" description="Secretin/TonB short N-terminal" evidence="9">
    <location>
        <begin position="61"/>
        <end position="112"/>
    </location>
</feature>
<evidence type="ECO:0000259" key="9">
    <source>
        <dbReference type="SMART" id="SM00965"/>
    </source>
</evidence>
<evidence type="ECO:0000256" key="7">
    <source>
        <dbReference type="PROSITE-ProRule" id="PRU01360"/>
    </source>
</evidence>
<evidence type="ECO:0000256" key="4">
    <source>
        <dbReference type="ARBA" id="ARBA00022692"/>
    </source>
</evidence>
<feature type="transmembrane region" description="Helical" evidence="8">
    <location>
        <begin position="12"/>
        <end position="30"/>
    </location>
</feature>
<dbReference type="GO" id="GO:0009279">
    <property type="term" value="C:cell outer membrane"/>
    <property type="evidence" value="ECO:0007669"/>
    <property type="project" value="UniProtKB-SubCell"/>
</dbReference>
<keyword evidence="4 7" id="KW-0812">Transmembrane</keyword>
<comment type="subcellular location">
    <subcellularLocation>
        <location evidence="1 7">Cell outer membrane</location>
        <topology evidence="1 7">Multi-pass membrane protein</topology>
    </subcellularLocation>
</comment>
<reference evidence="11" key="1">
    <citation type="submission" date="2016-10" db="EMBL/GenBank/DDBJ databases">
        <authorList>
            <person name="Varghese N."/>
            <person name="Submissions S."/>
        </authorList>
    </citation>
    <scope>NUCLEOTIDE SEQUENCE [LARGE SCALE GENOMIC DNA]</scope>
    <source>
        <strain evidence="11">DSM 527</strain>
    </source>
</reference>
<dbReference type="NCBIfam" id="TIGR04056">
    <property type="entry name" value="OMP_RagA_SusC"/>
    <property type="match status" value="1"/>
</dbReference>
<keyword evidence="6 7" id="KW-0998">Cell outer membrane</keyword>
<evidence type="ECO:0000256" key="3">
    <source>
        <dbReference type="ARBA" id="ARBA00022452"/>
    </source>
</evidence>
<evidence type="ECO:0000256" key="8">
    <source>
        <dbReference type="SAM" id="Phobius"/>
    </source>
</evidence>
<name>A0A1G8B5D7_CHIFI</name>
<evidence type="ECO:0000313" key="11">
    <source>
        <dbReference type="Proteomes" id="UP000199045"/>
    </source>
</evidence>
<dbReference type="InterPro" id="IPR023996">
    <property type="entry name" value="TonB-dep_OMP_SusC/RagA"/>
</dbReference>
<dbReference type="Gene3D" id="2.60.40.1120">
    <property type="entry name" value="Carboxypeptidase-like, regulatory domain"/>
    <property type="match status" value="1"/>
</dbReference>
<dbReference type="NCBIfam" id="TIGR04057">
    <property type="entry name" value="SusC_RagA_signa"/>
    <property type="match status" value="1"/>
</dbReference>
<comment type="similarity">
    <text evidence="7">Belongs to the TonB-dependent receptor family.</text>
</comment>